<dbReference type="SUPFAM" id="SSF46689">
    <property type="entry name" value="Homeodomain-like"/>
    <property type="match status" value="1"/>
</dbReference>
<name>A0A7S9LS71_9RHOB</name>
<dbReference type="Pfam" id="PF14246">
    <property type="entry name" value="TetR_C_7"/>
    <property type="match status" value="1"/>
</dbReference>
<dbReference type="PROSITE" id="PS50977">
    <property type="entry name" value="HTH_TETR_2"/>
    <property type="match status" value="1"/>
</dbReference>
<dbReference type="Pfam" id="PF00440">
    <property type="entry name" value="TetR_N"/>
    <property type="match status" value="1"/>
</dbReference>
<sequence length="211" mass="21928">MSADPAPRGRLPAAARADRRDAILDAAEALLAEAGYAQTTMAEIARRAGASKGTLNGWFGGREGLLAAVMERNADRAAIRVTKALEAGGPPRTVLTGFAEGLLGLLTGPSSVALNRAAMGTPELAALLLASGRHRIGPLVEGYLARLAGDGVLALDDAGEAFTMLYGLVIRDTQIRVLLGEPQLGPAARKRQAATAVEAFLTLYRSKTTAR</sequence>
<dbReference type="InterPro" id="IPR001647">
    <property type="entry name" value="HTH_TetR"/>
</dbReference>
<dbReference type="EMBL" id="CP064942">
    <property type="protein sequence ID" value="QPH53760.1"/>
    <property type="molecule type" value="Genomic_DNA"/>
</dbReference>
<organism evidence="4 5">
    <name type="scientific">Pontivivens ytuae</name>
    <dbReference type="NCBI Taxonomy" id="2789856"/>
    <lineage>
        <taxon>Bacteria</taxon>
        <taxon>Pseudomonadati</taxon>
        <taxon>Pseudomonadota</taxon>
        <taxon>Alphaproteobacteria</taxon>
        <taxon>Rhodobacterales</taxon>
        <taxon>Paracoccaceae</taxon>
        <taxon>Pontivivens</taxon>
    </lineage>
</organism>
<dbReference type="AlphaFoldDB" id="A0A7S9LS71"/>
<evidence type="ECO:0000256" key="2">
    <source>
        <dbReference type="PROSITE-ProRule" id="PRU00335"/>
    </source>
</evidence>
<dbReference type="GO" id="GO:0000976">
    <property type="term" value="F:transcription cis-regulatory region binding"/>
    <property type="evidence" value="ECO:0007669"/>
    <property type="project" value="TreeGrafter"/>
</dbReference>
<gene>
    <name evidence="4" type="ORF">I0K15_18585</name>
</gene>
<proteinExistence type="predicted"/>
<dbReference type="PRINTS" id="PR00455">
    <property type="entry name" value="HTHTETR"/>
</dbReference>
<feature type="domain" description="HTH tetR-type" evidence="3">
    <location>
        <begin position="17"/>
        <end position="77"/>
    </location>
</feature>
<dbReference type="RefSeq" id="WP_196102969.1">
    <property type="nucleotide sequence ID" value="NZ_CP064942.1"/>
</dbReference>
<dbReference type="PANTHER" id="PTHR30055:SF146">
    <property type="entry name" value="HTH-TYPE TRANSCRIPTIONAL DUAL REGULATOR CECR"/>
    <property type="match status" value="1"/>
</dbReference>
<dbReference type="Gene3D" id="1.10.10.60">
    <property type="entry name" value="Homeodomain-like"/>
    <property type="match status" value="1"/>
</dbReference>
<keyword evidence="5" id="KW-1185">Reference proteome</keyword>
<dbReference type="InterPro" id="IPR050109">
    <property type="entry name" value="HTH-type_TetR-like_transc_reg"/>
</dbReference>
<reference evidence="4 5" key="1">
    <citation type="submission" date="2020-11" db="EMBL/GenBank/DDBJ databases">
        <title>Description of Pontivivens ytuae sp. nov. isolated from deep sea sediment of Mariana Trench.</title>
        <authorList>
            <person name="Wang Z."/>
            <person name="Sun Q.-L."/>
            <person name="Xu X.-D."/>
            <person name="Tang Y.-Z."/>
            <person name="Zhang J."/>
        </authorList>
    </citation>
    <scope>NUCLEOTIDE SEQUENCE [LARGE SCALE GENOMIC DNA]</scope>
    <source>
        <strain evidence="4 5">MT2928</strain>
    </source>
</reference>
<evidence type="ECO:0000259" key="3">
    <source>
        <dbReference type="PROSITE" id="PS50977"/>
    </source>
</evidence>
<keyword evidence="1 2" id="KW-0238">DNA-binding</keyword>
<evidence type="ECO:0000313" key="5">
    <source>
        <dbReference type="Proteomes" id="UP000594800"/>
    </source>
</evidence>
<evidence type="ECO:0000256" key="1">
    <source>
        <dbReference type="ARBA" id="ARBA00023125"/>
    </source>
</evidence>
<dbReference type="PANTHER" id="PTHR30055">
    <property type="entry name" value="HTH-TYPE TRANSCRIPTIONAL REGULATOR RUTR"/>
    <property type="match status" value="1"/>
</dbReference>
<accession>A0A7S9LS71</accession>
<protein>
    <submittedName>
        <fullName evidence="4">TetR/AcrR family transcriptional regulator</fullName>
    </submittedName>
</protein>
<dbReference type="GO" id="GO:0003700">
    <property type="term" value="F:DNA-binding transcription factor activity"/>
    <property type="evidence" value="ECO:0007669"/>
    <property type="project" value="TreeGrafter"/>
</dbReference>
<feature type="DNA-binding region" description="H-T-H motif" evidence="2">
    <location>
        <begin position="40"/>
        <end position="59"/>
    </location>
</feature>
<dbReference type="KEGG" id="poz:I0K15_18585"/>
<evidence type="ECO:0000313" key="4">
    <source>
        <dbReference type="EMBL" id="QPH53760.1"/>
    </source>
</evidence>
<dbReference type="InterPro" id="IPR039536">
    <property type="entry name" value="TetR_C_Proteobacteria"/>
</dbReference>
<dbReference type="InterPro" id="IPR009057">
    <property type="entry name" value="Homeodomain-like_sf"/>
</dbReference>
<dbReference type="Proteomes" id="UP000594800">
    <property type="component" value="Chromosome"/>
</dbReference>
<dbReference type="Gene3D" id="1.10.357.10">
    <property type="entry name" value="Tetracycline Repressor, domain 2"/>
    <property type="match status" value="1"/>
</dbReference>